<dbReference type="GO" id="GO:0015031">
    <property type="term" value="P:protein transport"/>
    <property type="evidence" value="ECO:0007669"/>
    <property type="project" value="UniProtKB-KW"/>
</dbReference>
<evidence type="ECO:0000256" key="6">
    <source>
        <dbReference type="ARBA" id="ARBA00023034"/>
    </source>
</evidence>
<evidence type="ECO:0000256" key="3">
    <source>
        <dbReference type="ARBA" id="ARBA00020978"/>
    </source>
</evidence>
<evidence type="ECO:0000313" key="10">
    <source>
        <dbReference type="Proteomes" id="UP000736164"/>
    </source>
</evidence>
<dbReference type="InterPro" id="IPR033370">
    <property type="entry name" value="COG1"/>
</dbReference>
<comment type="caution">
    <text evidence="9">The sequence shown here is derived from an EMBL/GenBank/DDBJ whole genome shotgun (WGS) entry which is preliminary data.</text>
</comment>
<feature type="non-terminal residue" evidence="9">
    <location>
        <position position="1"/>
    </location>
</feature>
<feature type="region of interest" description="Disordered" evidence="8">
    <location>
        <begin position="684"/>
        <end position="704"/>
    </location>
</feature>
<accession>A0A8J7T7E6</accession>
<dbReference type="EMBL" id="JAAWVO010011700">
    <property type="protein sequence ID" value="MBN3313493.1"/>
    <property type="molecule type" value="Genomic_DNA"/>
</dbReference>
<feature type="non-terminal residue" evidence="9">
    <location>
        <position position="1029"/>
    </location>
</feature>
<evidence type="ECO:0000256" key="1">
    <source>
        <dbReference type="ARBA" id="ARBA00004395"/>
    </source>
</evidence>
<keyword evidence="10" id="KW-1185">Reference proteome</keyword>
<evidence type="ECO:0000256" key="7">
    <source>
        <dbReference type="ARBA" id="ARBA00023136"/>
    </source>
</evidence>
<reference evidence="9" key="1">
    <citation type="journal article" date="2021" name="Cell">
        <title>Tracing the genetic footprints of vertebrate landing in non-teleost ray-finned fishes.</title>
        <authorList>
            <person name="Bi X."/>
            <person name="Wang K."/>
            <person name="Yang L."/>
            <person name="Pan H."/>
            <person name="Jiang H."/>
            <person name="Wei Q."/>
            <person name="Fang M."/>
            <person name="Yu H."/>
            <person name="Zhu C."/>
            <person name="Cai Y."/>
            <person name="He Y."/>
            <person name="Gan X."/>
            <person name="Zeng H."/>
            <person name="Yu D."/>
            <person name="Zhu Y."/>
            <person name="Jiang H."/>
            <person name="Qiu Q."/>
            <person name="Yang H."/>
            <person name="Zhang Y.E."/>
            <person name="Wang W."/>
            <person name="Zhu M."/>
            <person name="He S."/>
            <person name="Zhang G."/>
        </authorList>
    </citation>
    <scope>NUCLEOTIDE SEQUENCE</scope>
    <source>
        <strain evidence="9">Allg_001</strain>
    </source>
</reference>
<dbReference type="GO" id="GO:0006891">
    <property type="term" value="P:intra-Golgi vesicle-mediated transport"/>
    <property type="evidence" value="ECO:0007669"/>
    <property type="project" value="InterPro"/>
</dbReference>
<gene>
    <name evidence="9" type="primary">Cog1</name>
    <name evidence="9" type="ORF">GTO95_0002214</name>
</gene>
<feature type="compositionally biased region" description="Polar residues" evidence="8">
    <location>
        <begin position="978"/>
        <end position="987"/>
    </location>
</feature>
<organism evidence="9 10">
    <name type="scientific">Atractosteus spatula</name>
    <name type="common">Alligator gar</name>
    <name type="synonym">Lepisosteus spatula</name>
    <dbReference type="NCBI Taxonomy" id="7917"/>
    <lineage>
        <taxon>Eukaryota</taxon>
        <taxon>Metazoa</taxon>
        <taxon>Chordata</taxon>
        <taxon>Craniata</taxon>
        <taxon>Vertebrata</taxon>
        <taxon>Euteleostomi</taxon>
        <taxon>Actinopterygii</taxon>
        <taxon>Neopterygii</taxon>
        <taxon>Holostei</taxon>
        <taxon>Semionotiformes</taxon>
        <taxon>Lepisosteidae</taxon>
        <taxon>Atractosteus</taxon>
    </lineage>
</organism>
<dbReference type="Proteomes" id="UP000736164">
    <property type="component" value="Unassembled WGS sequence"/>
</dbReference>
<evidence type="ECO:0000256" key="5">
    <source>
        <dbReference type="ARBA" id="ARBA00022927"/>
    </source>
</evidence>
<evidence type="ECO:0000256" key="8">
    <source>
        <dbReference type="SAM" id="MobiDB-lite"/>
    </source>
</evidence>
<keyword evidence="5" id="KW-0653">Protein transport</keyword>
<evidence type="ECO:0000313" key="9">
    <source>
        <dbReference type="EMBL" id="MBN3313493.1"/>
    </source>
</evidence>
<comment type="similarity">
    <text evidence="2">Belongs to the COG1 family.</text>
</comment>
<comment type="subcellular location">
    <subcellularLocation>
        <location evidence="1">Golgi apparatus membrane</location>
        <topology evidence="1">Peripheral membrane protein</topology>
    </subcellularLocation>
</comment>
<sequence length="1029" mass="113809">MAAVPAHSLRISEIGDPTALFERYSADEIRGIERRVRGEIEQKKEELRQMVGERYRDLIEAADTIGEMRQTCIATVTNSNKEKIRLCLSAGWKWPSVPLSPVLQSQRQSQEKFYSMAAQIKLLLEIPERIWSAMESSQYLHATRLYLLCCHLHSLLQLGGGGPNYSPVLARFPILVRQVAAAGHFRDTIGHQCALLVAPLRSVPYRVQSSHQCLTGKKVSVPPCSVICSLFLMSTILLESKSLLKGQVVSDQAIAEALVSTMLLEDSSPRQALADFLLARKASIQQLLNQPQHGAGIKAQVCSLVELMATTLYQAYAVFCTPPEGKPMEPPLSCGLLFATLETVTGTAPAGMHPPPPLHWETSNSSWFKYLPSSVTDFQPTLRTLAQPIQPEHLRDTLRQWMDTCKEDICCGISGLLVYVKSLKGLAAIRDAVWELLTSDAISQHWSVICQRLLERPLSFWEDFLQQLFLQRLQALTQEGMEEISSSSRILLTSSLRELEGQSGPGGPSRATQFEGDVASFLWSESPNDLLSDAAWVSVSGRSPLLKSGLSMKTQALTPCVQNFCSSLDSKLKIKLEDLLSYLPSEQTTKESAEPLPVASSSFDRFTDASTVEETVREHCLVCVRNILSSVRSELKAVQDKLLSSGYAGNSCLSSVLFMARLCQSMSELCPSLKQCILGKQGGPDHMVRDTSRQGRKLGKGSKAPEISPAQARWADLREELLLCSMEAYRIWSSALTKALVQNFAGRLHSSSAGSILETATNWEELEIQEETESGSKVTSKIRLPVQPSWYVQTLLFHLCLEVNRIGGHALPKVTLQELLKGCLDRVVTEYEKLALEKHNKDPAFLMTQNRALQLLFDLRYLSVILSARQEEGKASRSHQDPRIQQVCDCLEGHIDPFDLDVFTPPLNTNLTRLVQRTSVLLGLLTGTEKQFSSRGPSVGTQEPYNILPLASSQIRFGLLPLSMSTSRKSSKPASRGSEISRTQVVPASSALPGETFRPGNLFRQLASQEEEPTGPSLFKLGWLSSMAK</sequence>
<feature type="region of interest" description="Disordered" evidence="8">
    <location>
        <begin position="966"/>
        <end position="993"/>
    </location>
</feature>
<keyword evidence="6" id="KW-0333">Golgi apparatus</keyword>
<evidence type="ECO:0000256" key="4">
    <source>
        <dbReference type="ARBA" id="ARBA00022448"/>
    </source>
</evidence>
<dbReference type="GO" id="GO:0017119">
    <property type="term" value="C:Golgi transport complex"/>
    <property type="evidence" value="ECO:0007669"/>
    <property type="project" value="InterPro"/>
</dbReference>
<dbReference type="GO" id="GO:0000139">
    <property type="term" value="C:Golgi membrane"/>
    <property type="evidence" value="ECO:0007669"/>
    <property type="project" value="UniProtKB-SubCell"/>
</dbReference>
<keyword evidence="7" id="KW-0472">Membrane</keyword>
<name>A0A8J7T7E6_ATRSP</name>
<dbReference type="PANTHER" id="PTHR31658:SF0">
    <property type="entry name" value="CONSERVED OLIGOMERIC GOLGI COMPLEX SUBUNIT 1"/>
    <property type="match status" value="1"/>
</dbReference>
<keyword evidence="4" id="KW-0813">Transport</keyword>
<proteinExistence type="inferred from homology"/>
<dbReference type="AlphaFoldDB" id="A0A8J7T7E6"/>
<dbReference type="PANTHER" id="PTHR31658">
    <property type="entry name" value="CONSERVED OLIGOMERIC GOLGI COMPLEX SUBUNIT 1"/>
    <property type="match status" value="1"/>
</dbReference>
<protein>
    <recommendedName>
        <fullName evidence="3">Conserved oligomeric Golgi complex subunit 1</fullName>
    </recommendedName>
</protein>
<dbReference type="Pfam" id="PF08700">
    <property type="entry name" value="VPS51_Exo84_N"/>
    <property type="match status" value="1"/>
</dbReference>
<evidence type="ECO:0000256" key="2">
    <source>
        <dbReference type="ARBA" id="ARBA00006653"/>
    </source>
</evidence>